<protein>
    <submittedName>
        <fullName evidence="3">Acyltransferase</fullName>
    </submittedName>
</protein>
<dbReference type="RefSeq" id="WP_273688445.1">
    <property type="nucleotide sequence ID" value="NZ_CP117411.1"/>
</dbReference>
<keyword evidence="3" id="KW-0808">Transferase</keyword>
<evidence type="ECO:0000313" key="3">
    <source>
        <dbReference type="EMBL" id="WCT73862.1"/>
    </source>
</evidence>
<keyword evidence="1" id="KW-0472">Membrane</keyword>
<feature type="transmembrane region" description="Helical" evidence="1">
    <location>
        <begin position="87"/>
        <end position="107"/>
    </location>
</feature>
<dbReference type="Pfam" id="PF01757">
    <property type="entry name" value="Acyl_transf_3"/>
    <property type="match status" value="1"/>
</dbReference>
<evidence type="ECO:0000313" key="4">
    <source>
        <dbReference type="Proteomes" id="UP001220395"/>
    </source>
</evidence>
<dbReference type="EMBL" id="CP117411">
    <property type="protein sequence ID" value="WCT73862.1"/>
    <property type="molecule type" value="Genomic_DNA"/>
</dbReference>
<sequence length="362" mass="38877">MSIPPSGQPATLRFARIQQLRMIGAILVIAAHAFADGAKYLHAGSRLSILSQTHLGVNLSFVISGFIICYTARGRERDWRLFLRRRLVRVVPLYWLLTILLFAIVMIRPELTKGTNLLSPLLLARSLSFTTFLSGASPLIYVGWTLEYEMLFYLLATLAMSRLERPWHVIPIVMASGVVGIALLDATIGVGMTGIRAITLDFTAGILLAYWFTEGRLPPRPATAVLVGFGVAFAVAVIAGEGLSMAVVPIATALVALAATRDRRGPMRSTVGRLLAAGGGATYSIYLTQVFTVSAMGKLAARFAPGLPLALFALLTVIVTVLAGLLVHRAIEKPLMRLLRPYSSPKPEAVQLSPAQAASSSG</sequence>
<keyword evidence="3" id="KW-0012">Acyltransferase</keyword>
<dbReference type="Proteomes" id="UP001220395">
    <property type="component" value="Chromosome"/>
</dbReference>
<feature type="transmembrane region" description="Helical" evidence="1">
    <location>
        <begin position="224"/>
        <end position="240"/>
    </location>
</feature>
<dbReference type="GO" id="GO:0016746">
    <property type="term" value="F:acyltransferase activity"/>
    <property type="evidence" value="ECO:0007669"/>
    <property type="project" value="UniProtKB-KW"/>
</dbReference>
<feature type="transmembrane region" description="Helical" evidence="1">
    <location>
        <begin position="194"/>
        <end position="212"/>
    </location>
</feature>
<feature type="transmembrane region" description="Helical" evidence="1">
    <location>
        <begin position="55"/>
        <end position="75"/>
    </location>
</feature>
<gene>
    <name evidence="3" type="ORF">PQ455_01110</name>
</gene>
<keyword evidence="1" id="KW-0812">Transmembrane</keyword>
<dbReference type="PANTHER" id="PTHR23028:SF131">
    <property type="entry name" value="BLR2367 PROTEIN"/>
    <property type="match status" value="1"/>
</dbReference>
<feature type="transmembrane region" description="Helical" evidence="1">
    <location>
        <begin position="167"/>
        <end position="188"/>
    </location>
</feature>
<organism evidence="3 4">
    <name type="scientific">Sphingomonas naphthae</name>
    <dbReference type="NCBI Taxonomy" id="1813468"/>
    <lineage>
        <taxon>Bacteria</taxon>
        <taxon>Pseudomonadati</taxon>
        <taxon>Pseudomonadota</taxon>
        <taxon>Alphaproteobacteria</taxon>
        <taxon>Sphingomonadales</taxon>
        <taxon>Sphingomonadaceae</taxon>
        <taxon>Sphingomonas</taxon>
    </lineage>
</organism>
<evidence type="ECO:0000259" key="2">
    <source>
        <dbReference type="Pfam" id="PF01757"/>
    </source>
</evidence>
<feature type="domain" description="Acyltransferase 3" evidence="2">
    <location>
        <begin position="16"/>
        <end position="325"/>
    </location>
</feature>
<feature type="transmembrane region" description="Helical" evidence="1">
    <location>
        <begin position="20"/>
        <end position="35"/>
    </location>
</feature>
<feature type="transmembrane region" description="Helical" evidence="1">
    <location>
        <begin position="309"/>
        <end position="331"/>
    </location>
</feature>
<accession>A0ABY7TKU5</accession>
<dbReference type="PANTHER" id="PTHR23028">
    <property type="entry name" value="ACETYLTRANSFERASE"/>
    <property type="match status" value="1"/>
</dbReference>
<keyword evidence="1" id="KW-1133">Transmembrane helix</keyword>
<dbReference type="InterPro" id="IPR002656">
    <property type="entry name" value="Acyl_transf_3_dom"/>
</dbReference>
<feature type="transmembrane region" description="Helical" evidence="1">
    <location>
        <begin position="246"/>
        <end position="262"/>
    </location>
</feature>
<name>A0ABY7TKU5_9SPHN</name>
<dbReference type="InterPro" id="IPR050879">
    <property type="entry name" value="Acyltransferase_3"/>
</dbReference>
<feature type="transmembrane region" description="Helical" evidence="1">
    <location>
        <begin position="127"/>
        <end position="146"/>
    </location>
</feature>
<reference evidence="3 4" key="1">
    <citation type="submission" date="2023-02" db="EMBL/GenBank/DDBJ databases">
        <title>Genome sequence of Sphingomonas naphthae.</title>
        <authorList>
            <person name="Kim S."/>
            <person name="Heo J."/>
            <person name="Kwon S.-W."/>
        </authorList>
    </citation>
    <scope>NUCLEOTIDE SEQUENCE [LARGE SCALE GENOMIC DNA]</scope>
    <source>
        <strain evidence="3 4">KACC 18716</strain>
    </source>
</reference>
<proteinExistence type="predicted"/>
<evidence type="ECO:0000256" key="1">
    <source>
        <dbReference type="SAM" id="Phobius"/>
    </source>
</evidence>
<keyword evidence="4" id="KW-1185">Reference proteome</keyword>
<feature type="transmembrane region" description="Helical" evidence="1">
    <location>
        <begin position="274"/>
        <end position="297"/>
    </location>
</feature>